<dbReference type="EMBL" id="JACXVP010000005">
    <property type="protein sequence ID" value="KAG5606704.1"/>
    <property type="molecule type" value="Genomic_DNA"/>
</dbReference>
<evidence type="ECO:0000313" key="1">
    <source>
        <dbReference type="EMBL" id="KAG5606704.1"/>
    </source>
</evidence>
<reference evidence="1 2" key="1">
    <citation type="submission" date="2020-09" db="EMBL/GenBank/DDBJ databases">
        <title>De no assembly of potato wild relative species, Solanum commersonii.</title>
        <authorList>
            <person name="Cho K."/>
        </authorList>
    </citation>
    <scope>NUCLEOTIDE SEQUENCE [LARGE SCALE GENOMIC DNA]</scope>
    <source>
        <strain evidence="1">LZ3.2</strain>
        <tissue evidence="1">Leaf</tissue>
    </source>
</reference>
<accession>A0A9J5Z443</accession>
<proteinExistence type="predicted"/>
<keyword evidence="2" id="KW-1185">Reference proteome</keyword>
<evidence type="ECO:0000313" key="2">
    <source>
        <dbReference type="Proteomes" id="UP000824120"/>
    </source>
</evidence>
<organism evidence="1 2">
    <name type="scientific">Solanum commersonii</name>
    <name type="common">Commerson's wild potato</name>
    <name type="synonym">Commerson's nightshade</name>
    <dbReference type="NCBI Taxonomy" id="4109"/>
    <lineage>
        <taxon>Eukaryota</taxon>
        <taxon>Viridiplantae</taxon>
        <taxon>Streptophyta</taxon>
        <taxon>Embryophyta</taxon>
        <taxon>Tracheophyta</taxon>
        <taxon>Spermatophyta</taxon>
        <taxon>Magnoliopsida</taxon>
        <taxon>eudicotyledons</taxon>
        <taxon>Gunneridae</taxon>
        <taxon>Pentapetalae</taxon>
        <taxon>asterids</taxon>
        <taxon>lamiids</taxon>
        <taxon>Solanales</taxon>
        <taxon>Solanaceae</taxon>
        <taxon>Solanoideae</taxon>
        <taxon>Solaneae</taxon>
        <taxon>Solanum</taxon>
    </lineage>
</organism>
<sequence>MPCLRGLRLLLDMGIEDSGAEAETDKEMFEGAAANDIVEIEEIMINAAVQASLAKVPAVGFSGADSSGGYSQH</sequence>
<dbReference type="AlphaFoldDB" id="A0A9J5Z443"/>
<gene>
    <name evidence="1" type="ORF">H5410_028196</name>
</gene>
<name>A0A9J5Z443_SOLCO</name>
<comment type="caution">
    <text evidence="1">The sequence shown here is derived from an EMBL/GenBank/DDBJ whole genome shotgun (WGS) entry which is preliminary data.</text>
</comment>
<dbReference type="Proteomes" id="UP000824120">
    <property type="component" value="Chromosome 5"/>
</dbReference>
<protein>
    <submittedName>
        <fullName evidence="1">Uncharacterized protein</fullName>
    </submittedName>
</protein>